<gene>
    <name evidence="1" type="ORF">LELG_02004</name>
</gene>
<keyword evidence="2" id="KW-1185">Reference proteome</keyword>
<dbReference type="GO" id="GO:0008080">
    <property type="term" value="F:N-acetyltransferase activity"/>
    <property type="evidence" value="ECO:0007669"/>
    <property type="project" value="TreeGrafter"/>
</dbReference>
<dbReference type="VEuPathDB" id="FungiDB:LELG_02004"/>
<dbReference type="PANTHER" id="PTHR28037:SF1">
    <property type="entry name" value="ALCOHOL O-ACETYLTRANSFERASE 1-RELATED"/>
    <property type="match status" value="1"/>
</dbReference>
<organism evidence="1 2">
    <name type="scientific">Lodderomyces elongisporus (strain ATCC 11503 / CBS 2605 / JCM 1781 / NBRC 1676 / NRRL YB-4239)</name>
    <name type="common">Yeast</name>
    <name type="synonym">Saccharomyces elongisporus</name>
    <dbReference type="NCBI Taxonomy" id="379508"/>
    <lineage>
        <taxon>Eukaryota</taxon>
        <taxon>Fungi</taxon>
        <taxon>Dikarya</taxon>
        <taxon>Ascomycota</taxon>
        <taxon>Saccharomycotina</taxon>
        <taxon>Pichiomycetes</taxon>
        <taxon>Debaryomycetaceae</taxon>
        <taxon>Candida/Lodderomyces clade</taxon>
        <taxon>Lodderomyces</taxon>
    </lineage>
</organism>
<dbReference type="STRING" id="379508.A5DXB7"/>
<accession>A5DXB7</accession>
<name>A5DXB7_LODEL</name>
<dbReference type="HOGENOM" id="CLU_044733_0_0_1"/>
<dbReference type="OrthoDB" id="2150604at2759"/>
<evidence type="ECO:0000313" key="2">
    <source>
        <dbReference type="Proteomes" id="UP000001996"/>
    </source>
</evidence>
<sequence length="500" mass="57757">MVEVQERHKRSPDFNERYYICRGSEGFYSNFNITVKYSKDFSNALLANAIKMMIRKNSWLAHNFFKEPGTDSEAHNGHNWTLRIIKRIVFDEVVSFRKIERFDKLALEQLNEVRFQMDVEKPLWKIIVWEEANNEDKLISVCFDHSQYDGLSGVQFQKDLSKEMALLCEDDGHNVVFQMLEPIILFDYERDFEYLPKSIMGSAELATDLYTPPVSSVIDHHLRTYLPLYQKVADKSWWWWWWWSSASKSSASATSLKIWTNPEPVKKDLSTAYEIFKLDAVVMEKLMQFCRSQKVTLTTLLDIVAVKALQNSVFKATHGDEPIGSDSYVAINGRRYYSEDIQNFKYGTMVCGHHILLPPIENLNAAMQEFSDKLCSGIKSRNSFKEIGMMQFSNAWKFLNNKIGKVGGGRPSMTISNLGKVQNSNDIYQFKDMYFGANAGVMYNFVLNCLTLPSNEMTIIFAYLPQFNSLKLGSTSAIEEFSKLFIKYINEISQQSSKTQ</sequence>
<dbReference type="InterPro" id="IPR052058">
    <property type="entry name" value="Alcohol_O-acetyltransferase"/>
</dbReference>
<dbReference type="eggNOG" id="ENOG502QTAU">
    <property type="taxonomic scope" value="Eukaryota"/>
</dbReference>
<dbReference type="KEGG" id="lel:PVL30_001978"/>
<dbReference type="OMA" id="NERYYIC"/>
<dbReference type="GeneID" id="5234178"/>
<evidence type="ECO:0000313" key="1">
    <source>
        <dbReference type="EMBL" id="EDK43825.1"/>
    </source>
</evidence>
<dbReference type="EMBL" id="CH981525">
    <property type="protein sequence ID" value="EDK43825.1"/>
    <property type="molecule type" value="Genomic_DNA"/>
</dbReference>
<dbReference type="InterPro" id="IPR010828">
    <property type="entry name" value="Atf2/Sli1-like"/>
</dbReference>
<dbReference type="FunCoup" id="A5DXB7">
    <property type="interactions" value="34"/>
</dbReference>
<dbReference type="Proteomes" id="UP000001996">
    <property type="component" value="Unassembled WGS sequence"/>
</dbReference>
<dbReference type="AlphaFoldDB" id="A5DXB7"/>
<reference evidence="1 2" key="1">
    <citation type="journal article" date="2009" name="Nature">
        <title>Evolution of pathogenicity and sexual reproduction in eight Candida genomes.</title>
        <authorList>
            <person name="Butler G."/>
            <person name="Rasmussen M.D."/>
            <person name="Lin M.F."/>
            <person name="Santos M.A."/>
            <person name="Sakthikumar S."/>
            <person name="Munro C.A."/>
            <person name="Rheinbay E."/>
            <person name="Grabherr M."/>
            <person name="Forche A."/>
            <person name="Reedy J.L."/>
            <person name="Agrafioti I."/>
            <person name="Arnaud M.B."/>
            <person name="Bates S."/>
            <person name="Brown A.J."/>
            <person name="Brunke S."/>
            <person name="Costanzo M.C."/>
            <person name="Fitzpatrick D.A."/>
            <person name="de Groot P.W."/>
            <person name="Harris D."/>
            <person name="Hoyer L.L."/>
            <person name="Hube B."/>
            <person name="Klis F.M."/>
            <person name="Kodira C."/>
            <person name="Lennard N."/>
            <person name="Logue M.E."/>
            <person name="Martin R."/>
            <person name="Neiman A.M."/>
            <person name="Nikolaou E."/>
            <person name="Quail M.A."/>
            <person name="Quinn J."/>
            <person name="Santos M.C."/>
            <person name="Schmitzberger F.F."/>
            <person name="Sherlock G."/>
            <person name="Shah P."/>
            <person name="Silverstein K.A."/>
            <person name="Skrzypek M.S."/>
            <person name="Soll D."/>
            <person name="Staggs R."/>
            <person name="Stansfield I."/>
            <person name="Stumpf M.P."/>
            <person name="Sudbery P.E."/>
            <person name="Srikantha T."/>
            <person name="Zeng Q."/>
            <person name="Berman J."/>
            <person name="Berriman M."/>
            <person name="Heitman J."/>
            <person name="Gow N.A."/>
            <person name="Lorenz M.C."/>
            <person name="Birren B.W."/>
            <person name="Kellis M."/>
            <person name="Cuomo C.A."/>
        </authorList>
    </citation>
    <scope>NUCLEOTIDE SEQUENCE [LARGE SCALE GENOMIC DNA]</scope>
    <source>
        <strain evidence="2">ATCC 11503 / BCRC 21390 / CBS 2605 / JCM 1781 / NBRC 1676 / NRRL YB-4239</strain>
    </source>
</reference>
<protein>
    <submittedName>
        <fullName evidence="1">Uncharacterized protein</fullName>
    </submittedName>
</protein>
<dbReference type="Pfam" id="PF07247">
    <property type="entry name" value="AATase"/>
    <property type="match status" value="1"/>
</dbReference>
<dbReference type="PANTHER" id="PTHR28037">
    <property type="entry name" value="ALCOHOL O-ACETYLTRANSFERASE 1-RELATED"/>
    <property type="match status" value="1"/>
</dbReference>
<proteinExistence type="predicted"/>
<dbReference type="InParanoid" id="A5DXB7"/>